<organism evidence="1 2">
    <name type="scientific">Acetobacter cibinongensis</name>
    <dbReference type="NCBI Taxonomy" id="146475"/>
    <lineage>
        <taxon>Bacteria</taxon>
        <taxon>Pseudomonadati</taxon>
        <taxon>Pseudomonadota</taxon>
        <taxon>Alphaproteobacteria</taxon>
        <taxon>Acetobacterales</taxon>
        <taxon>Acetobacteraceae</taxon>
        <taxon>Acetobacter</taxon>
    </lineage>
</organism>
<evidence type="ECO:0000313" key="2">
    <source>
        <dbReference type="Proteomes" id="UP000196086"/>
    </source>
</evidence>
<sequence length="96" mass="10781">MQRFWLGRRNNARDDGCRANAFVAADELFPNGKVLAGFHRLLLLEFPTASTPQHLRRVHTTTTRLPIHKQSGAGLAPANYWELTNSWDLKLAAGRA</sequence>
<comment type="caution">
    <text evidence="1">The sequence shown here is derived from an EMBL/GenBank/DDBJ whole genome shotgun (WGS) entry which is preliminary data.</text>
</comment>
<protein>
    <submittedName>
        <fullName evidence="1">Uncharacterized protein</fullName>
    </submittedName>
</protein>
<gene>
    <name evidence="1" type="ORF">HK14_01150</name>
</gene>
<dbReference type="EMBL" id="JOMQ01000105">
    <property type="protein sequence ID" value="OUI98023.1"/>
    <property type="molecule type" value="Genomic_DNA"/>
</dbReference>
<dbReference type="Proteomes" id="UP000196086">
    <property type="component" value="Unassembled WGS sequence"/>
</dbReference>
<dbReference type="AlphaFoldDB" id="A0A1Z5YR52"/>
<reference evidence="1 2" key="1">
    <citation type="submission" date="2014-06" db="EMBL/GenBank/DDBJ databases">
        <authorList>
            <person name="Ju J."/>
            <person name="Zhang J."/>
        </authorList>
    </citation>
    <scope>NUCLEOTIDE SEQUENCE [LARGE SCALE GENOMIC DNA]</scope>
    <source>
        <strain evidence="1 2">DsW_47</strain>
    </source>
</reference>
<name>A0A1Z5YR52_9PROT</name>
<accession>A0A1Z5YR52</accession>
<proteinExistence type="predicted"/>
<evidence type="ECO:0000313" key="1">
    <source>
        <dbReference type="EMBL" id="OUI98023.1"/>
    </source>
</evidence>